<comment type="similarity">
    <text evidence="2">Belongs to the YkuD family.</text>
</comment>
<keyword evidence="10" id="KW-1185">Reference proteome</keyword>
<comment type="pathway">
    <text evidence="1 7">Cell wall biogenesis; peptidoglycan biosynthesis.</text>
</comment>
<evidence type="ECO:0000256" key="4">
    <source>
        <dbReference type="ARBA" id="ARBA00022960"/>
    </source>
</evidence>
<dbReference type="Pfam" id="PF03734">
    <property type="entry name" value="YkuD"/>
    <property type="match status" value="1"/>
</dbReference>
<dbReference type="InterPro" id="IPR002477">
    <property type="entry name" value="Peptidoglycan-bd-like"/>
</dbReference>
<keyword evidence="5 7" id="KW-0573">Peptidoglycan synthesis</keyword>
<dbReference type="GO" id="GO:0071555">
    <property type="term" value="P:cell wall organization"/>
    <property type="evidence" value="ECO:0007669"/>
    <property type="project" value="UniProtKB-UniRule"/>
</dbReference>
<keyword evidence="6 7" id="KW-0961">Cell wall biogenesis/degradation</keyword>
<dbReference type="InterPro" id="IPR036365">
    <property type="entry name" value="PGBD-like_sf"/>
</dbReference>
<proteinExistence type="inferred from homology"/>
<dbReference type="Gene3D" id="1.10.101.10">
    <property type="entry name" value="PGBD-like superfamily/PGBD"/>
    <property type="match status" value="1"/>
</dbReference>
<comment type="caution">
    <text evidence="9">The sequence shown here is derived from an EMBL/GenBank/DDBJ whole genome shotgun (WGS) entry which is preliminary data.</text>
</comment>
<gene>
    <name evidence="9" type="ORF">D1222_00650</name>
</gene>
<dbReference type="OrthoDB" id="9778545at2"/>
<accession>A0A399RGT6</accession>
<dbReference type="AlphaFoldDB" id="A0A399RGT6"/>
<evidence type="ECO:0000256" key="6">
    <source>
        <dbReference type="ARBA" id="ARBA00023316"/>
    </source>
</evidence>
<dbReference type="InterPro" id="IPR036366">
    <property type="entry name" value="PGBDSf"/>
</dbReference>
<feature type="active site" description="Proton donor/acceptor" evidence="7">
    <location>
        <position position="554"/>
    </location>
</feature>
<dbReference type="InterPro" id="IPR005490">
    <property type="entry name" value="LD_TPept_cat_dom"/>
</dbReference>
<dbReference type="PANTHER" id="PTHR41533:SF2">
    <property type="entry name" value="BLR7131 PROTEIN"/>
    <property type="match status" value="1"/>
</dbReference>
<dbReference type="GO" id="GO:0008360">
    <property type="term" value="P:regulation of cell shape"/>
    <property type="evidence" value="ECO:0007669"/>
    <property type="project" value="UniProtKB-UniRule"/>
</dbReference>
<evidence type="ECO:0000259" key="8">
    <source>
        <dbReference type="PROSITE" id="PS52029"/>
    </source>
</evidence>
<dbReference type="SUPFAM" id="SSF141523">
    <property type="entry name" value="L,D-transpeptidase catalytic domain-like"/>
    <property type="match status" value="1"/>
</dbReference>
<dbReference type="GO" id="GO:0004180">
    <property type="term" value="F:carboxypeptidase activity"/>
    <property type="evidence" value="ECO:0007669"/>
    <property type="project" value="UniProtKB-ARBA"/>
</dbReference>
<dbReference type="CDD" id="cd16913">
    <property type="entry name" value="YkuD_like"/>
    <property type="match status" value="1"/>
</dbReference>
<dbReference type="InterPro" id="IPR045380">
    <property type="entry name" value="LD_TPept_scaffold_dom"/>
</dbReference>
<dbReference type="PROSITE" id="PS52029">
    <property type="entry name" value="LD_TPASE"/>
    <property type="match status" value="1"/>
</dbReference>
<protein>
    <recommendedName>
        <fullName evidence="8">L,D-TPase catalytic domain-containing protein</fullName>
    </recommendedName>
</protein>
<evidence type="ECO:0000256" key="1">
    <source>
        <dbReference type="ARBA" id="ARBA00004752"/>
    </source>
</evidence>
<dbReference type="Pfam" id="PF20142">
    <property type="entry name" value="Scaffold"/>
    <property type="match status" value="1"/>
</dbReference>
<dbReference type="GO" id="GO:0016740">
    <property type="term" value="F:transferase activity"/>
    <property type="evidence" value="ECO:0007669"/>
    <property type="project" value="UniProtKB-KW"/>
</dbReference>
<dbReference type="EMBL" id="QWGA01000003">
    <property type="protein sequence ID" value="RIJ30816.1"/>
    <property type="molecule type" value="Genomic_DNA"/>
</dbReference>
<name>A0A399RGT6_9PROT</name>
<dbReference type="GO" id="GO:0009252">
    <property type="term" value="P:peptidoglycan biosynthetic process"/>
    <property type="evidence" value="ECO:0007669"/>
    <property type="project" value="UniProtKB-UniPathway"/>
</dbReference>
<evidence type="ECO:0000256" key="3">
    <source>
        <dbReference type="ARBA" id="ARBA00022679"/>
    </source>
</evidence>
<keyword evidence="3" id="KW-0808">Transferase</keyword>
<feature type="domain" description="L,D-TPase catalytic" evidence="8">
    <location>
        <begin position="422"/>
        <end position="597"/>
    </location>
</feature>
<dbReference type="InterPro" id="IPR052905">
    <property type="entry name" value="LD-transpeptidase_YkuD-like"/>
</dbReference>
<dbReference type="PANTHER" id="PTHR41533">
    <property type="entry name" value="L,D-TRANSPEPTIDASE HI_1667-RELATED"/>
    <property type="match status" value="1"/>
</dbReference>
<evidence type="ECO:0000256" key="7">
    <source>
        <dbReference type="PROSITE-ProRule" id="PRU01373"/>
    </source>
</evidence>
<reference evidence="9 10" key="1">
    <citation type="submission" date="2018-08" db="EMBL/GenBank/DDBJ databases">
        <title>Henriciella mobilis sp. nov., isolated from seawater.</title>
        <authorList>
            <person name="Cheng H."/>
            <person name="Wu Y.-H."/>
            <person name="Xu X.-W."/>
            <person name="Guo L.-L."/>
        </authorList>
    </citation>
    <scope>NUCLEOTIDE SEQUENCE [LARGE SCALE GENOMIC DNA]</scope>
    <source>
        <strain evidence="9 10">CCUG67844</strain>
    </source>
</reference>
<dbReference type="Proteomes" id="UP000265845">
    <property type="component" value="Unassembled WGS sequence"/>
</dbReference>
<organism evidence="9 10">
    <name type="scientific">Henriciella algicola</name>
    <dbReference type="NCBI Taxonomy" id="1608422"/>
    <lineage>
        <taxon>Bacteria</taxon>
        <taxon>Pseudomonadati</taxon>
        <taxon>Pseudomonadota</taxon>
        <taxon>Alphaproteobacteria</taxon>
        <taxon>Hyphomonadales</taxon>
        <taxon>Hyphomonadaceae</taxon>
        <taxon>Henriciella</taxon>
    </lineage>
</organism>
<evidence type="ECO:0000313" key="9">
    <source>
        <dbReference type="EMBL" id="RIJ30816.1"/>
    </source>
</evidence>
<sequence length="670" mass="73473">MVNASERRVNGCPAAPPRRRLTRRNCDLVPAFCTKLSRERSHCCLRWIGNSHSDTGPENMKPLFVSIILASASPVALAQLGGDGAAIRAVSAAEQAAMSGAAVSAPLPNAIETAVMSDWFEAELNGEMGESVSEVARRAYIQRMFQPIWTRQGAESLQNAAGDLFEHGLASDEVLDSDLEQLIDKRFSAGSEDEQAEADLALTAAWLRIASAVSGGLSDEGKAATSGYGSAKMALVSKKLLEAGQGRTLSFQDFESGYPQYAALKGALAQYRDIRDAGGWLAIPEGESVEAGDSDPRIPAIRERLSVEGYIEAPESNEQMLLADAGKLQNVSVEERNPEAGGDRRTNLFATKSIKTSAADPMLYSEDLVEAVQTFQQRHGIEPDGVIGPKTLSALNESVESKIARIADSMERWRAQGPADAHYIWANIPSYTVEGWNGDAREISMKSVVGMKSRETPTFNDEIEYTVANPRWYAPVSIVAKDKLPKLRRDPSYAQRANFKIYDRSSGAEVSAYSVNWNDPSSASNYRLVQQPGSSNALGQLKIIFPNQYSIYLHGTPSTHLFDRAERAFSSGCIRLEQPEKMAEWVASYDGDERLNEVRDALSTTRNTRVDFQGRMPIHITYMTVTVNDDGTVNFWRDIYDRTEGIRQVERMSPIGQTASTQTVEATERG</sequence>
<evidence type="ECO:0000256" key="2">
    <source>
        <dbReference type="ARBA" id="ARBA00005992"/>
    </source>
</evidence>
<dbReference type="InterPro" id="IPR038063">
    <property type="entry name" value="Transpep_catalytic_dom"/>
</dbReference>
<evidence type="ECO:0000313" key="10">
    <source>
        <dbReference type="Proteomes" id="UP000265845"/>
    </source>
</evidence>
<dbReference type="Gene3D" id="2.40.440.10">
    <property type="entry name" value="L,D-transpeptidase catalytic domain-like"/>
    <property type="match status" value="1"/>
</dbReference>
<keyword evidence="4 7" id="KW-0133">Cell shape</keyword>
<dbReference type="Pfam" id="PF01471">
    <property type="entry name" value="PG_binding_1"/>
    <property type="match status" value="1"/>
</dbReference>
<feature type="active site" description="Nucleophile" evidence="7">
    <location>
        <position position="573"/>
    </location>
</feature>
<evidence type="ECO:0000256" key="5">
    <source>
        <dbReference type="ARBA" id="ARBA00022984"/>
    </source>
</evidence>
<dbReference type="UniPathway" id="UPA00219"/>
<dbReference type="SUPFAM" id="SSF47090">
    <property type="entry name" value="PGBD-like"/>
    <property type="match status" value="1"/>
</dbReference>